<comment type="caution">
    <text evidence="2">The sequence shown here is derived from an EMBL/GenBank/DDBJ whole genome shotgun (WGS) entry which is preliminary data.</text>
</comment>
<protein>
    <submittedName>
        <fullName evidence="2">Uncharacterized protein</fullName>
    </submittedName>
</protein>
<dbReference type="Proteomes" id="UP000017980">
    <property type="component" value="Unassembled WGS sequence"/>
</dbReference>
<keyword evidence="1" id="KW-0175">Coiled coil</keyword>
<evidence type="ECO:0000313" key="2">
    <source>
        <dbReference type="EMBL" id="CDA10675.1"/>
    </source>
</evidence>
<dbReference type="RefSeq" id="WP_022071937.1">
    <property type="nucleotide sequence ID" value="NZ_HF999328.1"/>
</dbReference>
<dbReference type="PROSITE" id="PS51257">
    <property type="entry name" value="PROKAR_LIPOPROTEIN"/>
    <property type="match status" value="1"/>
</dbReference>
<evidence type="ECO:0000313" key="3">
    <source>
        <dbReference type="Proteomes" id="UP000017980"/>
    </source>
</evidence>
<feature type="coiled-coil region" evidence="1">
    <location>
        <begin position="20"/>
        <end position="56"/>
    </location>
</feature>
<reference evidence="2" key="1">
    <citation type="submission" date="2012-11" db="EMBL/GenBank/DDBJ databases">
        <title>Dependencies among metagenomic species, viruses, plasmids and units of genetic variation.</title>
        <authorList>
            <person name="Nielsen H.B."/>
            <person name="Almeida M."/>
            <person name="Juncker A.S."/>
            <person name="Rasmussen S."/>
            <person name="Li J."/>
            <person name="Sunagawa S."/>
            <person name="Plichta D."/>
            <person name="Gautier L."/>
            <person name="Le Chatelier E."/>
            <person name="Peletier E."/>
            <person name="Bonde I."/>
            <person name="Nielsen T."/>
            <person name="Manichanh C."/>
            <person name="Arumugam M."/>
            <person name="Batto J."/>
            <person name="Santos M.B.Q.D."/>
            <person name="Blom N."/>
            <person name="Borruel N."/>
            <person name="Burgdorf K.S."/>
            <person name="Boumezbeur F."/>
            <person name="Casellas F."/>
            <person name="Dore J."/>
            <person name="Guarner F."/>
            <person name="Hansen T."/>
            <person name="Hildebrand F."/>
            <person name="Kaas R.S."/>
            <person name="Kennedy S."/>
            <person name="Kristiansen K."/>
            <person name="Kultima J.R."/>
            <person name="Leonard P."/>
            <person name="Levenez F."/>
            <person name="Lund O."/>
            <person name="Moumen B."/>
            <person name="Le Paslier D."/>
            <person name="Pons N."/>
            <person name="Pedersen O."/>
            <person name="Prifti E."/>
            <person name="Qin J."/>
            <person name="Raes J."/>
            <person name="Tap J."/>
            <person name="Tims S."/>
            <person name="Ussery D.W."/>
            <person name="Yamada T."/>
            <person name="MetaHit consortium"/>
            <person name="Renault P."/>
            <person name="Sicheritz-Ponten T."/>
            <person name="Bork P."/>
            <person name="Wang J."/>
            <person name="Brunak S."/>
            <person name="Ehrlich S.D."/>
        </authorList>
    </citation>
    <scope>NUCLEOTIDE SEQUENCE [LARGE SCALE GENOMIC DNA]</scope>
</reference>
<evidence type="ECO:0000256" key="1">
    <source>
        <dbReference type="SAM" id="Coils"/>
    </source>
</evidence>
<name>R5X797_9FIRM</name>
<dbReference type="AlphaFoldDB" id="R5X797"/>
<gene>
    <name evidence="2" type="ORF">BN488_01714</name>
</gene>
<organism evidence="2 3">
    <name type="scientific">Intestinibacter bartlettii CAG:1329</name>
    <dbReference type="NCBI Taxonomy" id="1263063"/>
    <lineage>
        <taxon>Bacteria</taxon>
        <taxon>Bacillati</taxon>
        <taxon>Bacillota</taxon>
        <taxon>Clostridia</taxon>
        <taxon>Peptostreptococcales</taxon>
        <taxon>Peptostreptococcaceae</taxon>
        <taxon>Intestinibacter</taxon>
    </lineage>
</organism>
<sequence>MKIKRYCQVIGSVLVVSMLLGGCDNSAQEYEQAMEKAKQNIKNEKYEAALEDLDTALEYKDGDKEADNLSEQVNLLLDAESAKNDNDYSGQMEKLDEINSIETDSGVVKDKANEYKSKAEEFTIDEAIEIAETEAGIDKNDKSENHPYVTVSEDPCYDNGKKAYLATYFEYDIDHWIHQGFYVYADDVK</sequence>
<proteinExistence type="predicted"/>
<accession>R5X797</accession>
<dbReference type="EMBL" id="CBBD010000043">
    <property type="protein sequence ID" value="CDA10675.1"/>
    <property type="molecule type" value="Genomic_DNA"/>
</dbReference>